<reference evidence="2 3" key="1">
    <citation type="journal article" date="2020" name="Mol. Plant">
        <title>The Chromosome-Based Rubber Tree Genome Provides New Insights into Spurge Genome Evolution and Rubber Biosynthesis.</title>
        <authorList>
            <person name="Liu J."/>
            <person name="Shi C."/>
            <person name="Shi C.C."/>
            <person name="Li W."/>
            <person name="Zhang Q.J."/>
            <person name="Zhang Y."/>
            <person name="Li K."/>
            <person name="Lu H.F."/>
            <person name="Shi C."/>
            <person name="Zhu S.T."/>
            <person name="Xiao Z.Y."/>
            <person name="Nan H."/>
            <person name="Yue Y."/>
            <person name="Zhu X.G."/>
            <person name="Wu Y."/>
            <person name="Hong X.N."/>
            <person name="Fan G.Y."/>
            <person name="Tong Y."/>
            <person name="Zhang D."/>
            <person name="Mao C.L."/>
            <person name="Liu Y.L."/>
            <person name="Hao S.J."/>
            <person name="Liu W.Q."/>
            <person name="Lv M.Q."/>
            <person name="Zhang H.B."/>
            <person name="Liu Y."/>
            <person name="Hu-Tang G.R."/>
            <person name="Wang J.P."/>
            <person name="Wang J.H."/>
            <person name="Sun Y.H."/>
            <person name="Ni S.B."/>
            <person name="Chen W.B."/>
            <person name="Zhang X.C."/>
            <person name="Jiao Y.N."/>
            <person name="Eichler E.E."/>
            <person name="Li G.H."/>
            <person name="Liu X."/>
            <person name="Gao L.Z."/>
        </authorList>
    </citation>
    <scope>NUCLEOTIDE SEQUENCE [LARGE SCALE GENOMIC DNA]</scope>
    <source>
        <strain evidence="3">cv. GT1</strain>
        <tissue evidence="2">Leaf</tissue>
    </source>
</reference>
<proteinExistence type="predicted"/>
<feature type="region of interest" description="Disordered" evidence="1">
    <location>
        <begin position="35"/>
        <end position="133"/>
    </location>
</feature>
<keyword evidence="3" id="KW-1185">Reference proteome</keyword>
<feature type="compositionally biased region" description="Polar residues" evidence="1">
    <location>
        <begin position="102"/>
        <end position="115"/>
    </location>
</feature>
<evidence type="ECO:0000313" key="3">
    <source>
        <dbReference type="Proteomes" id="UP000467840"/>
    </source>
</evidence>
<dbReference type="Proteomes" id="UP000467840">
    <property type="component" value="Chromosome 8"/>
</dbReference>
<gene>
    <name evidence="2" type="ORF">GH714_036136</name>
</gene>
<sequence>MKLALDKFEEASQDPKANAMIAKVSKNEILDDCLSDLGKETKQGKEQESDTETIKDSVSSEGDSLTADDEKVERVSRVPKSFSNKNSIESSRGSRVRSDSGTNKSQTQAGNSSPKKLQKQIKHHLELPAKILG</sequence>
<organism evidence="2 3">
    <name type="scientific">Hevea brasiliensis</name>
    <name type="common">Para rubber tree</name>
    <name type="synonym">Siphonia brasiliensis</name>
    <dbReference type="NCBI Taxonomy" id="3981"/>
    <lineage>
        <taxon>Eukaryota</taxon>
        <taxon>Viridiplantae</taxon>
        <taxon>Streptophyta</taxon>
        <taxon>Embryophyta</taxon>
        <taxon>Tracheophyta</taxon>
        <taxon>Spermatophyta</taxon>
        <taxon>Magnoliopsida</taxon>
        <taxon>eudicotyledons</taxon>
        <taxon>Gunneridae</taxon>
        <taxon>Pentapetalae</taxon>
        <taxon>rosids</taxon>
        <taxon>fabids</taxon>
        <taxon>Malpighiales</taxon>
        <taxon>Euphorbiaceae</taxon>
        <taxon>Crotonoideae</taxon>
        <taxon>Micrandreae</taxon>
        <taxon>Hevea</taxon>
    </lineage>
</organism>
<protein>
    <submittedName>
        <fullName evidence="2">Uncharacterized protein</fullName>
    </submittedName>
</protein>
<comment type="caution">
    <text evidence="2">The sequence shown here is derived from an EMBL/GenBank/DDBJ whole genome shotgun (WGS) entry which is preliminary data.</text>
</comment>
<feature type="compositionally biased region" description="Basic and acidic residues" evidence="1">
    <location>
        <begin position="37"/>
        <end position="55"/>
    </location>
</feature>
<dbReference type="EMBL" id="JAAGAX010000016">
    <property type="protein sequence ID" value="KAF2289429.1"/>
    <property type="molecule type" value="Genomic_DNA"/>
</dbReference>
<name>A0A6A6KPR0_HEVBR</name>
<accession>A0A6A6KPR0</accession>
<dbReference type="AlphaFoldDB" id="A0A6A6KPR0"/>
<evidence type="ECO:0000256" key="1">
    <source>
        <dbReference type="SAM" id="MobiDB-lite"/>
    </source>
</evidence>
<evidence type="ECO:0000313" key="2">
    <source>
        <dbReference type="EMBL" id="KAF2289429.1"/>
    </source>
</evidence>